<reference evidence="2" key="1">
    <citation type="submission" date="2019-02" db="EMBL/GenBank/DDBJ databases">
        <authorList>
            <person name="Li S.-H."/>
        </authorList>
    </citation>
    <scope>NUCLEOTIDE SEQUENCE</scope>
    <source>
        <strain evidence="2">IMCC14734</strain>
    </source>
</reference>
<keyword evidence="3" id="KW-1185">Reference proteome</keyword>
<dbReference type="Gene3D" id="3.20.20.140">
    <property type="entry name" value="Metal-dependent hydrolases"/>
    <property type="match status" value="1"/>
</dbReference>
<sequence length="581" mass="62621">MLDYLIKDATIVDGSGAAPFTGDIGIADGKITAVGKVNDSAKETIDAQGAHATPGWVDVHTHFDGQVSWDDKMDPSASHGVTSVVMGNCGVGFAPAPPGGEQRLIELMEGVEDIPGTALYEGIEWGRWETFPEYLDYIAGRKYALDIGTQIPHSAVRNYVMGERALLHEDATAEDLAAMQQIVAEGLQAGALGFSTSRTAGHRAVTGEAIPGTFAEKAELMAIAEAMRSVNKGVFQAVPAGVVGELAGPEKYTTEQEVELFAEVARASGRNCTFTLAQNGDRPDQWRNCLEIIHKANASGLNMRAQIATRPIGFVTSLKSYHMFSRRKTYLDLEHLPFDQLLAQLHQPEVKAAILTDDDIVPDQPGSMQHLYGLMGMTAAMMFPIEQPINYEPEVSANIGSLAALAGREVNEFMYDFLIGNGGNNFAILLGANFVDGNFDVIHEMITHPDTIIGLSDAGAHVNLIFDAVGPTYQLTHWVRDRSRGPKLPIELIVHKQTGANAALFGMHDRGLLAPGLRADINLFDLQALSLGELRVHNDLPAGGSRILQSAKGYLNTFVAGVKTRENDQDTGARPGRLIRG</sequence>
<name>A0ABT3TBL1_9GAMM</name>
<dbReference type="SUPFAM" id="SSF51338">
    <property type="entry name" value="Composite domain of metallo-dependent hydrolases"/>
    <property type="match status" value="1"/>
</dbReference>
<comment type="caution">
    <text evidence="2">The sequence shown here is derived from an EMBL/GenBank/DDBJ whole genome shotgun (WGS) entry which is preliminary data.</text>
</comment>
<accession>A0ABT3TBL1</accession>
<dbReference type="InterPro" id="IPR011059">
    <property type="entry name" value="Metal-dep_hydrolase_composite"/>
</dbReference>
<evidence type="ECO:0000259" key="1">
    <source>
        <dbReference type="Pfam" id="PF07969"/>
    </source>
</evidence>
<feature type="domain" description="Amidohydrolase 3" evidence="1">
    <location>
        <begin position="43"/>
        <end position="540"/>
    </location>
</feature>
<dbReference type="Pfam" id="PF07969">
    <property type="entry name" value="Amidohydro_3"/>
    <property type="match status" value="1"/>
</dbReference>
<dbReference type="EMBL" id="SHNN01000001">
    <property type="protein sequence ID" value="MCX2979657.1"/>
    <property type="molecule type" value="Genomic_DNA"/>
</dbReference>
<protein>
    <submittedName>
        <fullName evidence="2">D-aminoacylase</fullName>
    </submittedName>
</protein>
<dbReference type="SUPFAM" id="SSF51556">
    <property type="entry name" value="Metallo-dependent hydrolases"/>
    <property type="match status" value="1"/>
</dbReference>
<evidence type="ECO:0000313" key="2">
    <source>
        <dbReference type="EMBL" id="MCX2979657.1"/>
    </source>
</evidence>
<evidence type="ECO:0000313" key="3">
    <source>
        <dbReference type="Proteomes" id="UP001143362"/>
    </source>
</evidence>
<proteinExistence type="predicted"/>
<dbReference type="InterPro" id="IPR013108">
    <property type="entry name" value="Amidohydro_3"/>
</dbReference>
<dbReference type="RefSeq" id="WP_279243656.1">
    <property type="nucleotide sequence ID" value="NZ_SHNN01000001.1"/>
</dbReference>
<dbReference type="PANTHER" id="PTHR11647:SF1">
    <property type="entry name" value="COLLAPSIN RESPONSE MEDIATOR PROTEIN"/>
    <property type="match status" value="1"/>
</dbReference>
<dbReference type="InterPro" id="IPR050378">
    <property type="entry name" value="Metallo-dep_Hydrolases_sf"/>
</dbReference>
<dbReference type="InterPro" id="IPR032466">
    <property type="entry name" value="Metal_Hydrolase"/>
</dbReference>
<dbReference type="PANTHER" id="PTHR11647">
    <property type="entry name" value="HYDRANTOINASE/DIHYDROPYRIMIDINASE FAMILY MEMBER"/>
    <property type="match status" value="1"/>
</dbReference>
<gene>
    <name evidence="2" type="ORF">EYC98_02140</name>
</gene>
<organism evidence="2 3">
    <name type="scientific">Candidatus Litorirhabdus singularis</name>
    <dbReference type="NCBI Taxonomy" id="2518993"/>
    <lineage>
        <taxon>Bacteria</taxon>
        <taxon>Pseudomonadati</taxon>
        <taxon>Pseudomonadota</taxon>
        <taxon>Gammaproteobacteria</taxon>
        <taxon>Cellvibrionales</taxon>
        <taxon>Halieaceae</taxon>
        <taxon>Candidatus Litorirhabdus</taxon>
    </lineage>
</organism>
<dbReference type="Proteomes" id="UP001143362">
    <property type="component" value="Unassembled WGS sequence"/>
</dbReference>